<feature type="domain" description="Cytochrome c" evidence="10">
    <location>
        <begin position="37"/>
        <end position="117"/>
    </location>
</feature>
<reference evidence="12" key="1">
    <citation type="journal article" date="2016" name="Front. Microbiol.">
        <title>Molecular Keys to the Janthinobacterium and Duganella spp. Interaction with the Plant Pathogen Fusarium graminearum.</title>
        <authorList>
            <person name="Haack F.S."/>
            <person name="Poehlein A."/>
            <person name="Kroger C."/>
            <person name="Voigt C.A."/>
            <person name="Piepenbring M."/>
            <person name="Bode H.B."/>
            <person name="Daniel R."/>
            <person name="Schafer W."/>
            <person name="Streit W.R."/>
        </authorList>
    </citation>
    <scope>NUCLEOTIDE SEQUENCE [LARGE SCALE GENOMIC DNA]</scope>
    <source>
        <strain evidence="12">T54</strain>
    </source>
</reference>
<evidence type="ECO:0000256" key="1">
    <source>
        <dbReference type="ARBA" id="ARBA00004138"/>
    </source>
</evidence>
<keyword evidence="3" id="KW-0963">Cytoplasm</keyword>
<dbReference type="EMBL" id="LROM01000050">
    <property type="protein sequence ID" value="OFA08161.1"/>
    <property type="molecule type" value="Genomic_DNA"/>
</dbReference>
<organism evidence="11 12">
    <name type="scientific">Duganella phyllosphaerae</name>
    <dbReference type="NCBI Taxonomy" id="762836"/>
    <lineage>
        <taxon>Bacteria</taxon>
        <taxon>Pseudomonadati</taxon>
        <taxon>Pseudomonadota</taxon>
        <taxon>Betaproteobacteria</taxon>
        <taxon>Burkholderiales</taxon>
        <taxon>Oxalobacteraceae</taxon>
        <taxon>Telluria group</taxon>
        <taxon>Duganella</taxon>
    </lineage>
</organism>
<evidence type="ECO:0000313" key="11">
    <source>
        <dbReference type="EMBL" id="OFA08161.1"/>
    </source>
</evidence>
<evidence type="ECO:0000313" key="12">
    <source>
        <dbReference type="Proteomes" id="UP000175989"/>
    </source>
</evidence>
<dbReference type="PROSITE" id="PS51007">
    <property type="entry name" value="CYTC"/>
    <property type="match status" value="1"/>
</dbReference>
<evidence type="ECO:0000256" key="5">
    <source>
        <dbReference type="ARBA" id="ARBA00022723"/>
    </source>
</evidence>
<dbReference type="RefSeq" id="WP_229255232.1">
    <property type="nucleotide sequence ID" value="NZ_LROM01000050.1"/>
</dbReference>
<protein>
    <recommendedName>
        <fullName evidence="10">Cytochrome c domain-containing protein</fullName>
    </recommendedName>
</protein>
<dbReference type="Gene3D" id="1.10.760.10">
    <property type="entry name" value="Cytochrome c-like domain"/>
    <property type="match status" value="1"/>
</dbReference>
<evidence type="ECO:0000256" key="4">
    <source>
        <dbReference type="ARBA" id="ARBA00022617"/>
    </source>
</evidence>
<dbReference type="Proteomes" id="UP000175989">
    <property type="component" value="Unassembled WGS sequence"/>
</dbReference>
<proteinExistence type="predicted"/>
<dbReference type="Pfam" id="PF22544">
    <property type="entry name" value="HYDIN_VesB_CFA65-like_Ig"/>
    <property type="match status" value="1"/>
</dbReference>
<evidence type="ECO:0000256" key="7">
    <source>
        <dbReference type="ARBA" id="ARBA00023069"/>
    </source>
</evidence>
<keyword evidence="5 9" id="KW-0479">Metal-binding</keyword>
<dbReference type="InterPro" id="IPR053879">
    <property type="entry name" value="HYDIN_VesB_CFA65-like_Ig"/>
</dbReference>
<dbReference type="PATRIC" id="fig|762836.4.peg.855"/>
<evidence type="ECO:0000256" key="2">
    <source>
        <dbReference type="ARBA" id="ARBA00004496"/>
    </source>
</evidence>
<keyword evidence="12" id="KW-1185">Reference proteome</keyword>
<name>A0A1E7X605_9BURK</name>
<keyword evidence="4 9" id="KW-0349">Heme</keyword>
<dbReference type="GO" id="GO:0046872">
    <property type="term" value="F:metal ion binding"/>
    <property type="evidence" value="ECO:0007669"/>
    <property type="project" value="UniProtKB-KW"/>
</dbReference>
<dbReference type="InterPro" id="IPR009056">
    <property type="entry name" value="Cyt_c-like_dom"/>
</dbReference>
<gene>
    <name evidence="11" type="ORF">DUPY_08100</name>
</gene>
<dbReference type="GO" id="GO:0020037">
    <property type="term" value="F:heme binding"/>
    <property type="evidence" value="ECO:0007669"/>
    <property type="project" value="InterPro"/>
</dbReference>
<dbReference type="GO" id="GO:0005737">
    <property type="term" value="C:cytoplasm"/>
    <property type="evidence" value="ECO:0007669"/>
    <property type="project" value="UniProtKB-SubCell"/>
</dbReference>
<evidence type="ECO:0000256" key="9">
    <source>
        <dbReference type="PROSITE-ProRule" id="PRU00433"/>
    </source>
</evidence>
<evidence type="ECO:0000259" key="10">
    <source>
        <dbReference type="PROSITE" id="PS51007"/>
    </source>
</evidence>
<evidence type="ECO:0000256" key="6">
    <source>
        <dbReference type="ARBA" id="ARBA00023004"/>
    </source>
</evidence>
<dbReference type="AlphaFoldDB" id="A0A1E7X605"/>
<dbReference type="NCBIfam" id="NF012200">
    <property type="entry name" value="choice_anch_D"/>
    <property type="match status" value="5"/>
</dbReference>
<dbReference type="GO" id="GO:0009055">
    <property type="term" value="F:electron transfer activity"/>
    <property type="evidence" value="ECO:0007669"/>
    <property type="project" value="InterPro"/>
</dbReference>
<evidence type="ECO:0000256" key="8">
    <source>
        <dbReference type="ARBA" id="ARBA00023273"/>
    </source>
</evidence>
<comment type="subcellular location">
    <subcellularLocation>
        <location evidence="1">Cell projection</location>
        <location evidence="1">Cilium</location>
    </subcellularLocation>
    <subcellularLocation>
        <location evidence="2">Cytoplasm</location>
    </subcellularLocation>
</comment>
<evidence type="ECO:0000256" key="3">
    <source>
        <dbReference type="ARBA" id="ARBA00022490"/>
    </source>
</evidence>
<dbReference type="SUPFAM" id="SSF46626">
    <property type="entry name" value="Cytochrome c"/>
    <property type="match status" value="1"/>
</dbReference>
<dbReference type="Gene3D" id="2.60.40.10">
    <property type="entry name" value="Immunoglobulins"/>
    <property type="match status" value="5"/>
</dbReference>
<dbReference type="NCBIfam" id="NF033191">
    <property type="entry name" value="JDVT-CTERM"/>
    <property type="match status" value="1"/>
</dbReference>
<dbReference type="InterPro" id="IPR036909">
    <property type="entry name" value="Cyt_c-like_dom_sf"/>
</dbReference>
<keyword evidence="6 9" id="KW-0408">Iron</keyword>
<keyword evidence="8" id="KW-0966">Cell projection</keyword>
<sequence>MGGTMWTGRTKAGRWQQAAGAVLMIGAAVVVPHAGAADALNGRNLYLNGPVTGGASCASCHGASPAANVNGITRAANQPSVIANAIANNRGGMGSLFAGRFSSTELDDLAAFIGNPTVTAAPAATLAPASLTFTGTAIGQTSGPLSATLSNTGSAALNIGTIALGGAAAGDYSIGGGSCANGAAIAAGASCTVQTSFRPTAAGSRAATLTITHNATGGSSTVALAGTGNSTPQATIGLSAATVNFGAQLTGAASAPSTVTVTNSGQAALTFSSIAVGGANAGIFTIGGTCATTTPVAAGASCTVTVRATPTAAGAFAGTLTLASNAANGSAGVGLSGTASAAAPAVTATPSAIAFGAQTVNTPAAAQTVVLANTGNVVLNLSNIGVTGAASVTIAGSDCGSTLAVGARCSVPLRFAPTTAGAVAATLAVISNAAPLQVAITGTGSAQAVGVPVLSETGPITFADTQVGATAAVHTTTFNNAGTAALRISTLTLAGANPGDFVLGGTCVANAAVGAGANCTLTTALRPTAAGARSATLMVVTDGGAQFSLALTGNGVAVAAGAPALGVNPQNFDFGAVTIGATPTRRFTLTNSGSAALTLSGATFSGPFAQATDSTGCAAFPLTLNPGATCELVVRYTPVNPGNNSGSVVLNSNVAGGSSTIALTGQASAAAPANATPQNTGGGGCSASKDVNDPMLAFLVLLAGGVIFWRRKRNVQ</sequence>
<dbReference type="InterPro" id="IPR013783">
    <property type="entry name" value="Ig-like_fold"/>
</dbReference>
<keyword evidence="7" id="KW-0969">Cilium</keyword>
<comment type="caution">
    <text evidence="11">The sequence shown here is derived from an EMBL/GenBank/DDBJ whole genome shotgun (WGS) entry which is preliminary data.</text>
</comment>
<accession>A0A1E7X605</accession>